<dbReference type="InterPro" id="IPR002902">
    <property type="entry name" value="GNK2"/>
</dbReference>
<evidence type="ECO:0000313" key="20">
    <source>
        <dbReference type="EMBL" id="KRG91190.1"/>
    </source>
</evidence>
<feature type="transmembrane region" description="Helical" evidence="16">
    <location>
        <begin position="294"/>
        <end position="314"/>
    </location>
</feature>
<keyword evidence="13" id="KW-0675">Receptor</keyword>
<evidence type="ECO:0000256" key="9">
    <source>
        <dbReference type="ARBA" id="ARBA00022777"/>
    </source>
</evidence>
<dbReference type="FunFam" id="3.30.200.20:FF:000142">
    <property type="entry name" value="Cysteine-rich receptor-like protein kinase 10"/>
    <property type="match status" value="1"/>
</dbReference>
<dbReference type="SMR" id="I1NG73"/>
<dbReference type="Gene3D" id="3.30.200.20">
    <property type="entry name" value="Phosphorylase Kinase, domain 1"/>
    <property type="match status" value="1"/>
</dbReference>
<keyword evidence="5 16" id="KW-0812">Transmembrane</keyword>
<accession>I1NG73</accession>
<dbReference type="ExpressionAtlas" id="I1NG73">
    <property type="expression patterns" value="baseline and differential"/>
</dbReference>
<keyword evidence="22" id="KW-1185">Reference proteome</keyword>
<evidence type="ECO:0000256" key="12">
    <source>
        <dbReference type="ARBA" id="ARBA00023136"/>
    </source>
</evidence>
<sequence>MVSPKVLSFFFLLFTLISQATAKPEYPYAVCITEGGDYAPNSTYQTNLNTVLSRIISTTQNDYGFYNSSYGQEPDRVYANGLCRGDVTPHACLTCLNNSHLLLLKQCPHQKRAIGGYAECMLHYSYRSVLGYYDSDFRVYLQSKTNVKDWDQYSYVLMKLLSRLKVKAATTDSYLNRKYASGNATIPGSQTIYAVVQCAPDLTVAQCNDCLDGAISEIPKCCNHMSGGVVIKFRCNFRYESSRFYEPTADTLTLQLSPQGSPSPSPTPASTTANYPESTYHGKGNKSQAAIAKYVVPIVVFVGFLIFVCIYLRVRKPTKLFESEAKVDDEIEQVGSSLFDFDTIRVGTNNFSPANKLGQGGFGPVYKGMLFNEQEVAIKRLSSNSGQGEIEFKNEVLLMSRLQHRNLVRLLGFCFEREERLLVYEFLPNKSLDYFLFDPIKRAHLDWKTRYKIIEGIARGLLYLHEDSQRRIIHRDLKLSNILLDADMNPKISDFGFARLFNVDQTLFNASKIAGTYGYMAPEYARHGKLSMKLDVFSFGVIILEIVSGQKNGGFRNGDNVEHLLSFAWTNLRKGTTANIIDPTLNNAFRDEIVRCIYIGLLCVQEKVADRPTMASVVLMLESHSFALPVPLQPAYFMNNSCLSDIQFLGCSSAETGSNEQRSNSADVSANEASISSLYPR</sequence>
<dbReference type="FunFam" id="3.30.430.20:FF:000003">
    <property type="entry name" value="Cysteine-rich RLK (RECEPTOR-like protein kinase) 10"/>
    <property type="match status" value="1"/>
</dbReference>
<protein>
    <submittedName>
        <fullName evidence="20 21">Uncharacterized protein</fullName>
    </submittedName>
</protein>
<evidence type="ECO:0000256" key="4">
    <source>
        <dbReference type="ARBA" id="ARBA00022679"/>
    </source>
</evidence>
<evidence type="ECO:0000256" key="2">
    <source>
        <dbReference type="ARBA" id="ARBA00022527"/>
    </source>
</evidence>
<keyword evidence="9" id="KW-0418">Kinase</keyword>
<dbReference type="Gene3D" id="3.30.430.20">
    <property type="entry name" value="Gnk2 domain, C-X8-C-X2-C motif"/>
    <property type="match status" value="2"/>
</dbReference>
<evidence type="ECO:0000259" key="18">
    <source>
        <dbReference type="PROSITE" id="PS50011"/>
    </source>
</evidence>
<feature type="signal peptide" evidence="17">
    <location>
        <begin position="1"/>
        <end position="22"/>
    </location>
</feature>
<dbReference type="PaxDb" id="3847-GLYMA20G27610.1"/>
<organism evidence="20">
    <name type="scientific">Glycine max</name>
    <name type="common">Soybean</name>
    <name type="synonym">Glycine hispida</name>
    <dbReference type="NCBI Taxonomy" id="3847"/>
    <lineage>
        <taxon>Eukaryota</taxon>
        <taxon>Viridiplantae</taxon>
        <taxon>Streptophyta</taxon>
        <taxon>Embryophyta</taxon>
        <taxon>Tracheophyta</taxon>
        <taxon>Spermatophyta</taxon>
        <taxon>Magnoliopsida</taxon>
        <taxon>eudicotyledons</taxon>
        <taxon>Gunneridae</taxon>
        <taxon>Pentapetalae</taxon>
        <taxon>rosids</taxon>
        <taxon>fabids</taxon>
        <taxon>Fabales</taxon>
        <taxon>Fabaceae</taxon>
        <taxon>Papilionoideae</taxon>
        <taxon>50 kb inversion clade</taxon>
        <taxon>NPAAA clade</taxon>
        <taxon>indigoferoid/millettioid clade</taxon>
        <taxon>Phaseoleae</taxon>
        <taxon>Glycine</taxon>
        <taxon>Glycine subgen. Soja</taxon>
    </lineage>
</organism>
<evidence type="ECO:0000256" key="5">
    <source>
        <dbReference type="ARBA" id="ARBA00022692"/>
    </source>
</evidence>
<evidence type="ECO:0000256" key="13">
    <source>
        <dbReference type="ARBA" id="ARBA00023170"/>
    </source>
</evidence>
<feature type="chain" id="PRO_5014579440" evidence="17">
    <location>
        <begin position="23"/>
        <end position="681"/>
    </location>
</feature>
<keyword evidence="7" id="KW-0677">Repeat</keyword>
<dbReference type="GO" id="GO:0005886">
    <property type="term" value="C:plasma membrane"/>
    <property type="evidence" value="ECO:0000318"/>
    <property type="project" value="GO_Central"/>
</dbReference>
<dbReference type="Pfam" id="PF01657">
    <property type="entry name" value="Stress-antifung"/>
    <property type="match status" value="2"/>
</dbReference>
<evidence type="ECO:0000256" key="14">
    <source>
        <dbReference type="ARBA" id="ARBA00023180"/>
    </source>
</evidence>
<dbReference type="eggNOG" id="ENOG502QWDY">
    <property type="taxonomic scope" value="Eukaryota"/>
</dbReference>
<evidence type="ECO:0000256" key="10">
    <source>
        <dbReference type="ARBA" id="ARBA00022840"/>
    </source>
</evidence>
<dbReference type="PROSITE" id="PS50011">
    <property type="entry name" value="PROTEIN_KINASE_DOM"/>
    <property type="match status" value="1"/>
</dbReference>
<dbReference type="FunFam" id="3.30.430.20:FF:000002">
    <property type="entry name" value="Cysteine-rich receptor-like protein kinase 10"/>
    <property type="match status" value="1"/>
</dbReference>
<dbReference type="Gramene" id="KRG91190">
    <property type="protein sequence ID" value="KRG91190"/>
    <property type="gene ID" value="GLYMA_20G139200"/>
</dbReference>
<evidence type="ECO:0000256" key="15">
    <source>
        <dbReference type="SAM" id="MobiDB-lite"/>
    </source>
</evidence>
<dbReference type="Proteomes" id="UP000008827">
    <property type="component" value="Chromosome 20"/>
</dbReference>
<comment type="subcellular location">
    <subcellularLocation>
        <location evidence="1">Membrane</location>
        <topology evidence="1">Single-pass membrane protein</topology>
    </subcellularLocation>
</comment>
<evidence type="ECO:0000256" key="11">
    <source>
        <dbReference type="ARBA" id="ARBA00022989"/>
    </source>
</evidence>
<dbReference type="PANTHER" id="PTHR27002">
    <property type="entry name" value="RECEPTOR-LIKE SERINE/THREONINE-PROTEIN KINASE SD1-8"/>
    <property type="match status" value="1"/>
</dbReference>
<keyword evidence="11 16" id="KW-1133">Transmembrane helix</keyword>
<reference evidence="20 21" key="1">
    <citation type="journal article" date="2010" name="Nature">
        <title>Genome sequence of the palaeopolyploid soybean.</title>
        <authorList>
            <person name="Schmutz J."/>
            <person name="Cannon S.B."/>
            <person name="Schlueter J."/>
            <person name="Ma J."/>
            <person name="Mitros T."/>
            <person name="Nelson W."/>
            <person name="Hyten D.L."/>
            <person name="Song Q."/>
            <person name="Thelen J.J."/>
            <person name="Cheng J."/>
            <person name="Xu D."/>
            <person name="Hellsten U."/>
            <person name="May G.D."/>
            <person name="Yu Y."/>
            <person name="Sakurai T."/>
            <person name="Umezawa T."/>
            <person name="Bhattacharyya M.K."/>
            <person name="Sandhu D."/>
            <person name="Valliyodan B."/>
            <person name="Lindquist E."/>
            <person name="Peto M."/>
            <person name="Grant D."/>
            <person name="Shu S."/>
            <person name="Goodstein D."/>
            <person name="Barry K."/>
            <person name="Futrell-Griggs M."/>
            <person name="Abernathy B."/>
            <person name="Du J."/>
            <person name="Tian Z."/>
            <person name="Zhu L."/>
            <person name="Gill N."/>
            <person name="Joshi T."/>
            <person name="Libault M."/>
            <person name="Sethuraman A."/>
            <person name="Zhang X.-C."/>
            <person name="Shinozaki K."/>
            <person name="Nguyen H.T."/>
            <person name="Wing R.A."/>
            <person name="Cregan P."/>
            <person name="Specht J."/>
            <person name="Grimwood J."/>
            <person name="Rokhsar D."/>
            <person name="Stacey G."/>
            <person name="Shoemaker R.C."/>
            <person name="Jackson S.A."/>
        </authorList>
    </citation>
    <scope>NUCLEOTIDE SEQUENCE [LARGE SCALE GENOMIC DNA]</scope>
    <source>
        <strain evidence="21">cv. Williams 82</strain>
        <tissue evidence="20">Callus</tissue>
    </source>
</reference>
<dbReference type="HOGENOM" id="CLU_000288_35_3_1"/>
<dbReference type="EnsemblPlants" id="KRG91190">
    <property type="protein sequence ID" value="KRG91190"/>
    <property type="gene ID" value="GLYMA_20G139200"/>
</dbReference>
<keyword evidence="12 16" id="KW-0472">Membrane</keyword>
<dbReference type="OrthoDB" id="1371121at2759"/>
<evidence type="ECO:0000256" key="17">
    <source>
        <dbReference type="SAM" id="SignalP"/>
    </source>
</evidence>
<dbReference type="GO" id="GO:0006955">
    <property type="term" value="P:immune response"/>
    <property type="evidence" value="ECO:0000318"/>
    <property type="project" value="GO_Central"/>
</dbReference>
<evidence type="ECO:0000313" key="21">
    <source>
        <dbReference type="EnsemblPlants" id="KRG91190"/>
    </source>
</evidence>
<dbReference type="InterPro" id="IPR001245">
    <property type="entry name" value="Ser-Thr/Tyr_kinase_cat_dom"/>
</dbReference>
<name>I1NG73_SOYBN</name>
<evidence type="ECO:0000256" key="7">
    <source>
        <dbReference type="ARBA" id="ARBA00022737"/>
    </source>
</evidence>
<reference evidence="20" key="3">
    <citation type="submission" date="2018-07" db="EMBL/GenBank/DDBJ databases">
        <title>WGS assembly of Glycine max.</title>
        <authorList>
            <person name="Schmutz J."/>
            <person name="Cannon S."/>
            <person name="Schlueter J."/>
            <person name="Ma J."/>
            <person name="Mitros T."/>
            <person name="Nelson W."/>
            <person name="Hyten D."/>
            <person name="Song Q."/>
            <person name="Thelen J."/>
            <person name="Cheng J."/>
            <person name="Xu D."/>
            <person name="Hellsten U."/>
            <person name="May G."/>
            <person name="Yu Y."/>
            <person name="Sakurai T."/>
            <person name="Umezawa T."/>
            <person name="Bhattacharyya M."/>
            <person name="Sandhu D."/>
            <person name="Valliyodan B."/>
            <person name="Lindquist E."/>
            <person name="Peto M."/>
            <person name="Grant D."/>
            <person name="Shu S."/>
            <person name="Goodstein D."/>
            <person name="Barry K."/>
            <person name="Futrell-Griggs M."/>
            <person name="Abernathy B."/>
            <person name="Du J."/>
            <person name="Tian Z."/>
            <person name="Zhu L."/>
            <person name="Gill N."/>
            <person name="Joshi T."/>
            <person name="Libault M."/>
            <person name="Sethuraman A."/>
            <person name="Zhang X."/>
            <person name="Shinozaki K."/>
            <person name="Nguyen H."/>
            <person name="Wing R."/>
            <person name="Cregan P."/>
            <person name="Specht J."/>
            <person name="Grimwood J."/>
            <person name="Rokhsar D."/>
            <person name="Stacey G."/>
            <person name="Shoemaker R."/>
            <person name="Jackson S."/>
        </authorList>
    </citation>
    <scope>NUCLEOTIDE SEQUENCE</scope>
    <source>
        <tissue evidence="20">Callus</tissue>
    </source>
</reference>
<dbReference type="SUPFAM" id="SSF56112">
    <property type="entry name" value="Protein kinase-like (PK-like)"/>
    <property type="match status" value="1"/>
</dbReference>
<evidence type="ECO:0000313" key="22">
    <source>
        <dbReference type="Proteomes" id="UP000008827"/>
    </source>
</evidence>
<dbReference type="SMART" id="SM00220">
    <property type="entry name" value="S_TKc"/>
    <property type="match status" value="1"/>
</dbReference>
<dbReference type="GO" id="GO:0004674">
    <property type="term" value="F:protein serine/threonine kinase activity"/>
    <property type="evidence" value="ECO:0000318"/>
    <property type="project" value="GO_Central"/>
</dbReference>
<feature type="domain" description="Gnk2-homologous" evidence="19">
    <location>
        <begin position="135"/>
        <end position="244"/>
    </location>
</feature>
<dbReference type="PROSITE" id="PS51473">
    <property type="entry name" value="GNK2"/>
    <property type="match status" value="2"/>
</dbReference>
<evidence type="ECO:0000256" key="1">
    <source>
        <dbReference type="ARBA" id="ARBA00004167"/>
    </source>
</evidence>
<dbReference type="InterPro" id="IPR011009">
    <property type="entry name" value="Kinase-like_dom_sf"/>
</dbReference>
<dbReference type="Gene3D" id="1.10.510.10">
    <property type="entry name" value="Transferase(Phosphotransferase) domain 1"/>
    <property type="match status" value="1"/>
</dbReference>
<dbReference type="PANTHER" id="PTHR27002:SF1073">
    <property type="entry name" value="CYSTEINE-RICH RECEPTOR-LIKE PROTEIN KINASE 29"/>
    <property type="match status" value="1"/>
</dbReference>
<keyword evidence="4" id="KW-0808">Transferase</keyword>
<evidence type="ECO:0000259" key="19">
    <source>
        <dbReference type="PROSITE" id="PS51473"/>
    </source>
</evidence>
<evidence type="ECO:0000256" key="6">
    <source>
        <dbReference type="ARBA" id="ARBA00022729"/>
    </source>
</evidence>
<dbReference type="RefSeq" id="XP_025983320.1">
    <property type="nucleotide sequence ID" value="XM_026127535.2"/>
</dbReference>
<feature type="region of interest" description="Disordered" evidence="15">
    <location>
        <begin position="658"/>
        <end position="681"/>
    </location>
</feature>
<evidence type="ECO:0000256" key="3">
    <source>
        <dbReference type="ARBA" id="ARBA00022553"/>
    </source>
</evidence>
<dbReference type="GO" id="GO:0009737">
    <property type="term" value="P:response to abscisic acid"/>
    <property type="evidence" value="ECO:0007669"/>
    <property type="project" value="UniProtKB-ARBA"/>
</dbReference>
<dbReference type="PROSITE" id="PS00108">
    <property type="entry name" value="PROTEIN_KINASE_ST"/>
    <property type="match status" value="1"/>
</dbReference>
<keyword evidence="6 17" id="KW-0732">Signal</keyword>
<keyword evidence="3" id="KW-0597">Phosphoprotein</keyword>
<reference evidence="21" key="2">
    <citation type="submission" date="2018-02" db="UniProtKB">
        <authorList>
            <consortium name="EnsemblPlants"/>
        </authorList>
    </citation>
    <scope>IDENTIFICATION</scope>
    <source>
        <strain evidence="21">Williams 82</strain>
    </source>
</reference>
<gene>
    <name evidence="21" type="primary">CRK79</name>
    <name evidence="20" type="ORF">GLYMA_20G139200</name>
</gene>
<dbReference type="InterPro" id="IPR000719">
    <property type="entry name" value="Prot_kinase_dom"/>
</dbReference>
<keyword evidence="2" id="KW-0723">Serine/threonine-protein kinase</keyword>
<feature type="domain" description="Protein kinase" evidence="18">
    <location>
        <begin position="351"/>
        <end position="627"/>
    </location>
</feature>
<evidence type="ECO:0000256" key="8">
    <source>
        <dbReference type="ARBA" id="ARBA00022741"/>
    </source>
</evidence>
<dbReference type="CDD" id="cd14066">
    <property type="entry name" value="STKc_IRAK"/>
    <property type="match status" value="1"/>
</dbReference>
<feature type="region of interest" description="Disordered" evidence="15">
    <location>
        <begin position="255"/>
        <end position="279"/>
    </location>
</feature>
<feature type="domain" description="Gnk2-homologous" evidence="19">
    <location>
        <begin position="26"/>
        <end position="129"/>
    </location>
</feature>
<dbReference type="GO" id="GO:0005524">
    <property type="term" value="F:ATP binding"/>
    <property type="evidence" value="ECO:0007669"/>
    <property type="project" value="UniProtKB-KW"/>
</dbReference>
<dbReference type="GeneID" id="100790058"/>
<dbReference type="AlphaFoldDB" id="I1NG73"/>
<dbReference type="Pfam" id="PF07714">
    <property type="entry name" value="PK_Tyr_Ser-Thr"/>
    <property type="match status" value="1"/>
</dbReference>
<dbReference type="EMBL" id="CM000853">
    <property type="protein sequence ID" value="KRG91190.1"/>
    <property type="molecule type" value="Genomic_DNA"/>
</dbReference>
<evidence type="ECO:0000256" key="16">
    <source>
        <dbReference type="SAM" id="Phobius"/>
    </source>
</evidence>
<dbReference type="GO" id="GO:0007165">
    <property type="term" value="P:signal transduction"/>
    <property type="evidence" value="ECO:0000318"/>
    <property type="project" value="GO_Central"/>
</dbReference>
<dbReference type="OMA" id="WVTEEAN"/>
<proteinExistence type="predicted"/>
<keyword evidence="10" id="KW-0067">ATP-binding</keyword>
<dbReference type="InterPro" id="IPR008271">
    <property type="entry name" value="Ser/Thr_kinase_AS"/>
</dbReference>
<dbReference type="CDD" id="cd23509">
    <property type="entry name" value="Gnk2-like"/>
    <property type="match status" value="2"/>
</dbReference>
<keyword evidence="8" id="KW-0547">Nucleotide-binding</keyword>
<dbReference type="FunFam" id="1.10.510.10:FF:000343">
    <property type="entry name" value="Cysteine-rich receptor-like protein kinase 28"/>
    <property type="match status" value="1"/>
</dbReference>
<dbReference type="InterPro" id="IPR038408">
    <property type="entry name" value="GNK2_sf"/>
</dbReference>
<keyword evidence="14" id="KW-0325">Glycoprotein</keyword>